<evidence type="ECO:0000256" key="5">
    <source>
        <dbReference type="ARBA" id="ARBA00023239"/>
    </source>
</evidence>
<dbReference type="Gene3D" id="3.90.1150.10">
    <property type="entry name" value="Aspartate Aminotransferase, domain 1"/>
    <property type="match status" value="1"/>
</dbReference>
<dbReference type="Proteomes" id="UP001596157">
    <property type="component" value="Unassembled WGS sequence"/>
</dbReference>
<comment type="caution">
    <text evidence="7">The sequence shown here is derived from an EMBL/GenBank/DDBJ whole genome shotgun (WGS) entry which is preliminary data.</text>
</comment>
<keyword evidence="5 6" id="KW-0456">Lyase</keyword>
<dbReference type="InterPro" id="IPR021115">
    <property type="entry name" value="Pyridoxal-P_BS"/>
</dbReference>
<protein>
    <submittedName>
        <fullName evidence="7">Pyridoxal phosphate-dependent decarboxylase family protein</fullName>
    </submittedName>
</protein>
<dbReference type="Pfam" id="PF00282">
    <property type="entry name" value="Pyridoxal_deC"/>
    <property type="match status" value="1"/>
</dbReference>
<dbReference type="PROSITE" id="PS00392">
    <property type="entry name" value="DDC_GAD_HDC_YDC"/>
    <property type="match status" value="1"/>
</dbReference>
<name>A0ABW0ER44_9PSEU</name>
<dbReference type="PANTHER" id="PTHR45677:SF8">
    <property type="entry name" value="CYSTEINE SULFINIC ACID DECARBOXYLASE"/>
    <property type="match status" value="1"/>
</dbReference>
<keyword evidence="4 6" id="KW-0663">Pyridoxal phosphate</keyword>
<dbReference type="Gene3D" id="3.90.1150.170">
    <property type="match status" value="1"/>
</dbReference>
<evidence type="ECO:0000256" key="4">
    <source>
        <dbReference type="ARBA" id="ARBA00022898"/>
    </source>
</evidence>
<evidence type="ECO:0000256" key="1">
    <source>
        <dbReference type="ARBA" id="ARBA00001933"/>
    </source>
</evidence>
<keyword evidence="8" id="KW-1185">Reference proteome</keyword>
<dbReference type="InterPro" id="IPR015422">
    <property type="entry name" value="PyrdxlP-dep_Trfase_small"/>
</dbReference>
<dbReference type="InterPro" id="IPR015424">
    <property type="entry name" value="PyrdxlP-dep_Trfase"/>
</dbReference>
<reference evidence="8" key="1">
    <citation type="journal article" date="2019" name="Int. J. Syst. Evol. Microbiol.">
        <title>The Global Catalogue of Microorganisms (GCM) 10K type strain sequencing project: providing services to taxonomists for standard genome sequencing and annotation.</title>
        <authorList>
            <consortium name="The Broad Institute Genomics Platform"/>
            <consortium name="The Broad Institute Genome Sequencing Center for Infectious Disease"/>
            <person name="Wu L."/>
            <person name="Ma J."/>
        </authorList>
    </citation>
    <scope>NUCLEOTIDE SEQUENCE [LARGE SCALE GENOMIC DNA]</scope>
    <source>
        <strain evidence="8">CCUG 59778</strain>
    </source>
</reference>
<comment type="similarity">
    <text evidence="2 6">Belongs to the group II decarboxylase family.</text>
</comment>
<dbReference type="EMBL" id="JBHSKF010000007">
    <property type="protein sequence ID" value="MFC5288805.1"/>
    <property type="molecule type" value="Genomic_DNA"/>
</dbReference>
<dbReference type="PANTHER" id="PTHR45677">
    <property type="entry name" value="GLUTAMATE DECARBOXYLASE-RELATED"/>
    <property type="match status" value="1"/>
</dbReference>
<evidence type="ECO:0000256" key="3">
    <source>
        <dbReference type="ARBA" id="ARBA00022793"/>
    </source>
</evidence>
<evidence type="ECO:0000256" key="2">
    <source>
        <dbReference type="ARBA" id="ARBA00009533"/>
    </source>
</evidence>
<evidence type="ECO:0000313" key="8">
    <source>
        <dbReference type="Proteomes" id="UP001596157"/>
    </source>
</evidence>
<accession>A0ABW0ER44</accession>
<dbReference type="RefSeq" id="WP_378248646.1">
    <property type="nucleotide sequence ID" value="NZ_JBHSKF010000007.1"/>
</dbReference>
<sequence>MSVPHDAPAAPAQLPGAASLATPGAVRGLIGPLLDALADGAAARGGPLPAGGPDALGPLAEVLPEHGVGVGAVAEVARLLAAGSADPADPWCAAHLHCPPLAVAVAADLAASALNPSMDSWDQAPSASALERQVTDALARLCYPDAAEPDALITTGGSDSNLHGLLLAREKHGRITPVCGRNAHHSVARAAWLLGLPAPLLVDCADDRVRPAALAAALASVEGPVAVVATAGTTNSGSIDPLPEIAALGADWLHVDAAYGGGLLFTADRGLLAGMEAADSVALDLHKFGWQPIAAGLFAVREAADLRAMAASADYLNADDDTEAGLPDLLGRSLRTSRRPDAVKIAATLRALGRHGLGALVEACRTTAARVADAVEANPELELWARPELSTVVFRPTGECDVAALRRRLLDEGRAVLGRARLGGLWLKLTLLHPHTTAADYLPLLDLVAKAAR</sequence>
<evidence type="ECO:0000256" key="6">
    <source>
        <dbReference type="RuleBase" id="RU000382"/>
    </source>
</evidence>
<dbReference type="Gene3D" id="3.40.640.10">
    <property type="entry name" value="Type I PLP-dependent aspartate aminotransferase-like (Major domain)"/>
    <property type="match status" value="1"/>
</dbReference>
<organism evidence="7 8">
    <name type="scientific">Actinokineospora guangxiensis</name>
    <dbReference type="NCBI Taxonomy" id="1490288"/>
    <lineage>
        <taxon>Bacteria</taxon>
        <taxon>Bacillati</taxon>
        <taxon>Actinomycetota</taxon>
        <taxon>Actinomycetes</taxon>
        <taxon>Pseudonocardiales</taxon>
        <taxon>Pseudonocardiaceae</taxon>
        <taxon>Actinokineospora</taxon>
    </lineage>
</organism>
<evidence type="ECO:0000313" key="7">
    <source>
        <dbReference type="EMBL" id="MFC5288805.1"/>
    </source>
</evidence>
<comment type="cofactor">
    <cofactor evidence="1 6">
        <name>pyridoxal 5'-phosphate</name>
        <dbReference type="ChEBI" id="CHEBI:597326"/>
    </cofactor>
</comment>
<keyword evidence="3" id="KW-0210">Decarboxylase</keyword>
<dbReference type="SUPFAM" id="SSF53383">
    <property type="entry name" value="PLP-dependent transferases"/>
    <property type="match status" value="1"/>
</dbReference>
<gene>
    <name evidence="7" type="ORF">ACFPM7_17240</name>
</gene>
<proteinExistence type="inferred from homology"/>
<dbReference type="InterPro" id="IPR015421">
    <property type="entry name" value="PyrdxlP-dep_Trfase_major"/>
</dbReference>
<dbReference type="InterPro" id="IPR002129">
    <property type="entry name" value="PyrdxlP-dep_de-COase"/>
</dbReference>